<keyword evidence="2" id="KW-1185">Reference proteome</keyword>
<dbReference type="Proteomes" id="UP000243975">
    <property type="component" value="Unassembled WGS sequence"/>
</dbReference>
<dbReference type="SUPFAM" id="SSF56112">
    <property type="entry name" value="Protein kinase-like (PK-like)"/>
    <property type="match status" value="1"/>
</dbReference>
<dbReference type="Gramene" id="KVI01627">
    <property type="protein sequence ID" value="KVI01627"/>
    <property type="gene ID" value="Ccrd_020099"/>
</dbReference>
<name>A0A103Y341_CYNCS</name>
<feature type="non-terminal residue" evidence="1">
    <location>
        <position position="326"/>
    </location>
</feature>
<reference evidence="1 2" key="1">
    <citation type="journal article" date="2016" name="Sci. Rep.">
        <title>The genome sequence of the outbreeding globe artichoke constructed de novo incorporating a phase-aware low-pass sequencing strategy of F1 progeny.</title>
        <authorList>
            <person name="Scaglione D."/>
            <person name="Reyes-Chin-Wo S."/>
            <person name="Acquadro A."/>
            <person name="Froenicke L."/>
            <person name="Portis E."/>
            <person name="Beitel C."/>
            <person name="Tirone M."/>
            <person name="Mauro R."/>
            <person name="Lo Monaco A."/>
            <person name="Mauromicale G."/>
            <person name="Faccioli P."/>
            <person name="Cattivelli L."/>
            <person name="Rieseberg L."/>
            <person name="Michelmore R."/>
            <person name="Lanteri S."/>
        </authorList>
    </citation>
    <scope>NUCLEOTIDE SEQUENCE [LARGE SCALE GENOMIC DNA]</scope>
    <source>
        <strain evidence="1">2C</strain>
    </source>
</reference>
<evidence type="ECO:0000313" key="2">
    <source>
        <dbReference type="Proteomes" id="UP000243975"/>
    </source>
</evidence>
<keyword evidence="1" id="KW-0418">Kinase</keyword>
<dbReference type="EMBL" id="LEKV01002952">
    <property type="protein sequence ID" value="KVI01627.1"/>
    <property type="molecule type" value="Genomic_DNA"/>
</dbReference>
<protein>
    <submittedName>
        <fullName evidence="1">Protein kinase, catalytic domain-containing protein</fullName>
    </submittedName>
</protein>
<dbReference type="AlphaFoldDB" id="A0A103Y341"/>
<gene>
    <name evidence="1" type="ORF">Ccrd_020099</name>
</gene>
<accession>A0A103Y341</accession>
<keyword evidence="1" id="KW-0808">Transferase</keyword>
<dbReference type="Gene3D" id="3.30.200.20">
    <property type="entry name" value="Phosphorylase Kinase, domain 1"/>
    <property type="match status" value="1"/>
</dbReference>
<dbReference type="InterPro" id="IPR050823">
    <property type="entry name" value="Plant_Ser_Thr_Prot_Kinase"/>
</dbReference>
<dbReference type="PANTHER" id="PTHR45621">
    <property type="entry name" value="OS01G0588500 PROTEIN-RELATED"/>
    <property type="match status" value="1"/>
</dbReference>
<dbReference type="InterPro" id="IPR011009">
    <property type="entry name" value="Kinase-like_dom_sf"/>
</dbReference>
<dbReference type="GO" id="GO:0016301">
    <property type="term" value="F:kinase activity"/>
    <property type="evidence" value="ECO:0007669"/>
    <property type="project" value="UniProtKB-KW"/>
</dbReference>
<proteinExistence type="predicted"/>
<organism evidence="1 2">
    <name type="scientific">Cynara cardunculus var. scolymus</name>
    <name type="common">Globe artichoke</name>
    <name type="synonym">Cynara scolymus</name>
    <dbReference type="NCBI Taxonomy" id="59895"/>
    <lineage>
        <taxon>Eukaryota</taxon>
        <taxon>Viridiplantae</taxon>
        <taxon>Streptophyta</taxon>
        <taxon>Embryophyta</taxon>
        <taxon>Tracheophyta</taxon>
        <taxon>Spermatophyta</taxon>
        <taxon>Magnoliopsida</taxon>
        <taxon>eudicotyledons</taxon>
        <taxon>Gunneridae</taxon>
        <taxon>Pentapetalae</taxon>
        <taxon>asterids</taxon>
        <taxon>campanulids</taxon>
        <taxon>Asterales</taxon>
        <taxon>Asteraceae</taxon>
        <taxon>Carduoideae</taxon>
        <taxon>Cardueae</taxon>
        <taxon>Carduinae</taxon>
        <taxon>Cynara</taxon>
    </lineage>
</organism>
<comment type="caution">
    <text evidence="1">The sequence shown here is derived from an EMBL/GenBank/DDBJ whole genome shotgun (WGS) entry which is preliminary data.</text>
</comment>
<feature type="non-terminal residue" evidence="1">
    <location>
        <position position="1"/>
    </location>
</feature>
<dbReference type="Gene3D" id="1.10.510.10">
    <property type="entry name" value="Transferase(Phosphotransferase) domain 1"/>
    <property type="match status" value="1"/>
</dbReference>
<sequence>FFKTLAISLSTRVSNELGARKPQAAQLAARVVMFLAVIKGILGDPVPCETCDGNGISQFLVMAVKRIRKELKDICSAGSVTQDLWYLPGPDEKIEIAPYGLVENDSEHNICTMGRLKSDIYCFGVVLLETVTGLIAWGNKRREEQRLLSIVAHKGEIHKIIDPRLEQNYPEEGAFKCVALSLRCLANQPKDRPSSDEVLQNLKKIYADSMLVFGVNSGNKRNIISLVAIHCILAQGDSKLSNNTMGNNKFLDATKLPADDKDQRVKELKFADLETATNNFTALGEGGFGGMFLGSVDKNTFAPSTRGVGIAVKRHGVGSRQGHEKW</sequence>
<evidence type="ECO:0000313" key="1">
    <source>
        <dbReference type="EMBL" id="KVI01627.1"/>
    </source>
</evidence>